<protein>
    <submittedName>
        <fullName evidence="3">Unannotated protein</fullName>
    </submittedName>
</protein>
<sequence length="301" mass="33299">MNSDPIKIAGPWEHTIVHAHGSRFHVAVQGSGPMVLFVHGFPTFWWLWRRLLGPVAELGFTAVAMDMRGYGASDHPPRGYDPRTLAADVNGVIRALGHQEAIVIGHGVGGLIAWTAATLQGNVVRALGTISAAHPNALRSAMLTNPAQIRALSYVIGLQRPWLAERSLERDGALGVGRILNEWMKPDRLDPEIEAVYRQAFLCGKTSHCAIEFHRWAMRSIPRPDGRKFNADMDYGISIPVLNIHGTRDSSILLQTSLDSHHWARGEWTSHELDAGHLLPEQAPDEIEIHLINWLKQFGAS</sequence>
<dbReference type="Pfam" id="PF00561">
    <property type="entry name" value="Abhydrolase_1"/>
    <property type="match status" value="1"/>
</dbReference>
<accession>A0A6J5YYM4</accession>
<reference evidence="3" key="1">
    <citation type="submission" date="2020-05" db="EMBL/GenBank/DDBJ databases">
        <authorList>
            <person name="Chiriac C."/>
            <person name="Salcher M."/>
            <person name="Ghai R."/>
            <person name="Kavagutti S V."/>
        </authorList>
    </citation>
    <scope>NUCLEOTIDE SEQUENCE</scope>
</reference>
<dbReference type="InterPro" id="IPR000073">
    <property type="entry name" value="AB_hydrolase_1"/>
</dbReference>
<proteinExistence type="predicted"/>
<gene>
    <name evidence="3" type="ORF">UFOPK3770_00351</name>
</gene>
<evidence type="ECO:0000256" key="1">
    <source>
        <dbReference type="ARBA" id="ARBA00022801"/>
    </source>
</evidence>
<dbReference type="GO" id="GO:0016787">
    <property type="term" value="F:hydrolase activity"/>
    <property type="evidence" value="ECO:0007669"/>
    <property type="project" value="UniProtKB-KW"/>
</dbReference>
<dbReference type="AlphaFoldDB" id="A0A6J5YYM4"/>
<evidence type="ECO:0000313" key="3">
    <source>
        <dbReference type="EMBL" id="CAB4333050.1"/>
    </source>
</evidence>
<dbReference type="SUPFAM" id="SSF53474">
    <property type="entry name" value="alpha/beta-Hydrolases"/>
    <property type="match status" value="1"/>
</dbReference>
<dbReference type="InterPro" id="IPR029058">
    <property type="entry name" value="AB_hydrolase_fold"/>
</dbReference>
<dbReference type="InterPro" id="IPR000639">
    <property type="entry name" value="Epox_hydrolase-like"/>
</dbReference>
<name>A0A6J5YYM4_9ZZZZ</name>
<dbReference type="EMBL" id="CAESAJ010000020">
    <property type="protein sequence ID" value="CAB4333050.1"/>
    <property type="molecule type" value="Genomic_DNA"/>
</dbReference>
<keyword evidence="1" id="KW-0378">Hydrolase</keyword>
<organism evidence="3">
    <name type="scientific">freshwater metagenome</name>
    <dbReference type="NCBI Taxonomy" id="449393"/>
    <lineage>
        <taxon>unclassified sequences</taxon>
        <taxon>metagenomes</taxon>
        <taxon>ecological metagenomes</taxon>
    </lineage>
</organism>
<dbReference type="PANTHER" id="PTHR43329">
    <property type="entry name" value="EPOXIDE HYDROLASE"/>
    <property type="match status" value="1"/>
</dbReference>
<feature type="domain" description="AB hydrolase-1" evidence="2">
    <location>
        <begin position="33"/>
        <end position="282"/>
    </location>
</feature>
<dbReference type="PRINTS" id="PR00412">
    <property type="entry name" value="EPOXHYDRLASE"/>
</dbReference>
<dbReference type="Gene3D" id="3.40.50.1820">
    <property type="entry name" value="alpha/beta hydrolase"/>
    <property type="match status" value="1"/>
</dbReference>
<evidence type="ECO:0000259" key="2">
    <source>
        <dbReference type="Pfam" id="PF00561"/>
    </source>
</evidence>